<organism evidence="1 2">
    <name type="scientific">Hyphomonas atlantica</name>
    <dbReference type="NCBI Taxonomy" id="1280948"/>
    <lineage>
        <taxon>Bacteria</taxon>
        <taxon>Pseudomonadati</taxon>
        <taxon>Pseudomonadota</taxon>
        <taxon>Alphaproteobacteria</taxon>
        <taxon>Hyphomonadales</taxon>
        <taxon>Hyphomonadaceae</taxon>
        <taxon>Hyphomonas</taxon>
    </lineage>
</organism>
<dbReference type="STRING" id="1280948.HY36_16320"/>
<comment type="caution">
    <text evidence="1">The sequence shown here is derived from an EMBL/GenBank/DDBJ whole genome shotgun (WGS) entry which is preliminary data.</text>
</comment>
<evidence type="ECO:0000313" key="2">
    <source>
        <dbReference type="Proteomes" id="UP000024547"/>
    </source>
</evidence>
<dbReference type="Proteomes" id="UP000024547">
    <property type="component" value="Unassembled WGS sequence"/>
</dbReference>
<dbReference type="eggNOG" id="COG1040">
    <property type="taxonomic scope" value="Bacteria"/>
</dbReference>
<accession>A0A059E292</accession>
<proteinExistence type="predicted"/>
<gene>
    <name evidence="1" type="ORF">HY36_16320</name>
</gene>
<dbReference type="AlphaFoldDB" id="A0A059E292"/>
<name>A0A059E292_9PROT</name>
<dbReference type="EMBL" id="AWFH01000011">
    <property type="protein sequence ID" value="KCZ62054.1"/>
    <property type="molecule type" value="Genomic_DNA"/>
</dbReference>
<keyword evidence="2" id="KW-1185">Reference proteome</keyword>
<dbReference type="PATRIC" id="fig|1280948.3.peg.1487"/>
<reference evidence="1 2" key="1">
    <citation type="journal article" date="2014" name="Antonie Van Leeuwenhoek">
        <title>Hyphomonas beringensis sp. nov. and Hyphomonas chukchiensis sp. nov., isolated from surface seawater of the Bering Sea and Chukchi Sea.</title>
        <authorList>
            <person name="Li C."/>
            <person name="Lai Q."/>
            <person name="Li G."/>
            <person name="Dong C."/>
            <person name="Wang J."/>
            <person name="Liao Y."/>
            <person name="Shao Z."/>
        </authorList>
    </citation>
    <scope>NUCLEOTIDE SEQUENCE [LARGE SCALE GENOMIC DNA]</scope>
    <source>
        <strain evidence="1 2">22II1-22F38</strain>
    </source>
</reference>
<protein>
    <recommendedName>
        <fullName evidence="3">Phosphoribosyltransferase</fullName>
    </recommendedName>
</protein>
<evidence type="ECO:0000313" key="1">
    <source>
        <dbReference type="EMBL" id="KCZ62054.1"/>
    </source>
</evidence>
<evidence type="ECO:0008006" key="3">
    <source>
        <dbReference type="Google" id="ProtNLM"/>
    </source>
</evidence>
<sequence length="142" mass="15845">MTLALPEDVIERLTFVPIPPSKARDHAEYDDRMRRICEGIDDEVDARDLVYQTQSTRASHENDDRVTVDELMEVYAIDEALCDPPPTAIAIVDDVITAGTHFRAMSDTLRARFPNAQIIGLFIARRVFPDEPAAAAFGFAPV</sequence>